<evidence type="ECO:0000313" key="3">
    <source>
        <dbReference type="Proteomes" id="UP000030106"/>
    </source>
</evidence>
<dbReference type="PANTHER" id="PTHR21310:SF15">
    <property type="entry name" value="AMINOGLYCOSIDE PHOSPHOTRANSFERASE DOMAIN-CONTAINING PROTEIN"/>
    <property type="match status" value="1"/>
</dbReference>
<dbReference type="HOGENOM" id="CLU_053876_2_0_1"/>
<dbReference type="InterPro" id="IPR002575">
    <property type="entry name" value="Aminoglycoside_PTrfase"/>
</dbReference>
<feature type="domain" description="Aminoglycoside phosphotransferase" evidence="1">
    <location>
        <begin position="64"/>
        <end position="300"/>
    </location>
</feature>
<dbReference type="PANTHER" id="PTHR21310">
    <property type="entry name" value="AMINOGLYCOSIDE PHOSPHOTRANSFERASE-RELATED-RELATED"/>
    <property type="match status" value="1"/>
</dbReference>
<organism evidence="2 3">
    <name type="scientific">Beauveria bassiana D1-5</name>
    <dbReference type="NCBI Taxonomy" id="1245745"/>
    <lineage>
        <taxon>Eukaryota</taxon>
        <taxon>Fungi</taxon>
        <taxon>Dikarya</taxon>
        <taxon>Ascomycota</taxon>
        <taxon>Pezizomycotina</taxon>
        <taxon>Sordariomycetes</taxon>
        <taxon>Hypocreomycetidae</taxon>
        <taxon>Hypocreales</taxon>
        <taxon>Cordycipitaceae</taxon>
        <taxon>Beauveria</taxon>
    </lineage>
</organism>
<evidence type="ECO:0000259" key="1">
    <source>
        <dbReference type="Pfam" id="PF01636"/>
    </source>
</evidence>
<dbReference type="Gene3D" id="3.90.1200.10">
    <property type="match status" value="1"/>
</dbReference>
<sequence>MSAQQEGAHWSTLDDLEPTDNELHQNITQVIETANFECLQDIAVFARGVEFAKAGTAVIDTKSFTFGWNNVVFKITFSDGIIWIARICHALKQGNENIEADRKSMLSEIATLRTLRRRTTIPVPDVFAFEASASNDFGYPYMLMEYLEGKPLGTSMAHGVPVKHHPQVAKQLAEVLFQLQNLSFDKLGRIWCGESCDESPEIIPYEDAEPTAAPMETSLEWFYKHRQEQNRKALEVHAQDPEWRTACWILKSAMAQIIIEDRMYGPFPLCHFDLHYGNLLFDDEYNLTGVLDWSGAGTAPLERLAVTPEFITFPGITDEENQVILDYRGLVRDILQDLEAQSRESASSSGSKTALSAILGTSRADITHRCTYSFPHRAFWDGRLVAKLLYKDTVSWEQLVAMYGGSEVY</sequence>
<evidence type="ECO:0000313" key="2">
    <source>
        <dbReference type="EMBL" id="KGQ10199.1"/>
    </source>
</evidence>
<comment type="caution">
    <text evidence="2">The sequence shown here is derived from an EMBL/GenBank/DDBJ whole genome shotgun (WGS) entry which is preliminary data.</text>
</comment>
<dbReference type="STRING" id="1245745.A0A0A2WB61"/>
<reference evidence="2 3" key="1">
    <citation type="submission" date="2012-10" db="EMBL/GenBank/DDBJ databases">
        <title>Genome sequencing and analysis of entomopathogenic fungi Beauveria bassiana D1-5.</title>
        <authorList>
            <person name="Li Q."/>
            <person name="Wang L."/>
            <person name="Zhang Z."/>
            <person name="Wang Q."/>
            <person name="Ren J."/>
            <person name="Wang M."/>
            <person name="Xu W."/>
            <person name="Wang J."/>
            <person name="Lu Y."/>
            <person name="Du Q."/>
            <person name="Sun Z."/>
        </authorList>
    </citation>
    <scope>NUCLEOTIDE SEQUENCE [LARGE SCALE GENOMIC DNA]</scope>
    <source>
        <strain evidence="2 3">D1-5</strain>
    </source>
</reference>
<dbReference type="AlphaFoldDB" id="A0A0A2WB61"/>
<accession>A0A0A2WB61</accession>
<gene>
    <name evidence="2" type="ORF">BBAD15_g4471</name>
</gene>
<dbReference type="eggNOG" id="ENOG502SI0S">
    <property type="taxonomic scope" value="Eukaryota"/>
</dbReference>
<dbReference type="Gene3D" id="3.30.200.20">
    <property type="entry name" value="Phosphorylase Kinase, domain 1"/>
    <property type="match status" value="1"/>
</dbReference>
<dbReference type="OrthoDB" id="10003767at2759"/>
<protein>
    <submittedName>
        <fullName evidence="2">Altered inheritance of mitochondria protein 9</fullName>
    </submittedName>
</protein>
<dbReference type="EMBL" id="ANFO01000347">
    <property type="protein sequence ID" value="KGQ10199.1"/>
    <property type="molecule type" value="Genomic_DNA"/>
</dbReference>
<dbReference type="SUPFAM" id="SSF56112">
    <property type="entry name" value="Protein kinase-like (PK-like)"/>
    <property type="match status" value="1"/>
</dbReference>
<dbReference type="InterPro" id="IPR051678">
    <property type="entry name" value="AGP_Transferase"/>
</dbReference>
<dbReference type="InterPro" id="IPR011009">
    <property type="entry name" value="Kinase-like_dom_sf"/>
</dbReference>
<proteinExistence type="predicted"/>
<name>A0A0A2WB61_BEABA</name>
<dbReference type="Proteomes" id="UP000030106">
    <property type="component" value="Unassembled WGS sequence"/>
</dbReference>
<dbReference type="Pfam" id="PF01636">
    <property type="entry name" value="APH"/>
    <property type="match status" value="1"/>
</dbReference>